<dbReference type="Gene3D" id="2.60.40.10">
    <property type="entry name" value="Immunoglobulins"/>
    <property type="match status" value="3"/>
</dbReference>
<feature type="region of interest" description="Disordered" evidence="9">
    <location>
        <begin position="382"/>
        <end position="404"/>
    </location>
</feature>
<evidence type="ECO:0000256" key="2">
    <source>
        <dbReference type="ARBA" id="ARBA00022475"/>
    </source>
</evidence>
<dbReference type="GO" id="GO:0005886">
    <property type="term" value="C:plasma membrane"/>
    <property type="evidence" value="ECO:0007669"/>
    <property type="project" value="UniProtKB-SubCell"/>
</dbReference>
<evidence type="ECO:0000256" key="6">
    <source>
        <dbReference type="ARBA" id="ARBA00023157"/>
    </source>
</evidence>
<name>A0A8T0E1C6_ARGBR</name>
<accession>A0A8T0E1C6</accession>
<dbReference type="InterPro" id="IPR013098">
    <property type="entry name" value="Ig_I-set"/>
</dbReference>
<evidence type="ECO:0000256" key="7">
    <source>
        <dbReference type="ARBA" id="ARBA00023180"/>
    </source>
</evidence>
<dbReference type="Pfam" id="PF07686">
    <property type="entry name" value="V-set"/>
    <property type="match status" value="1"/>
</dbReference>
<dbReference type="Pfam" id="PF13927">
    <property type="entry name" value="Ig_3"/>
    <property type="match status" value="1"/>
</dbReference>
<dbReference type="SMART" id="SM00408">
    <property type="entry name" value="IGc2"/>
    <property type="match status" value="3"/>
</dbReference>
<dbReference type="InterPro" id="IPR051170">
    <property type="entry name" value="Neural/epithelial_adhesion"/>
</dbReference>
<keyword evidence="2" id="KW-1003">Cell membrane</keyword>
<dbReference type="AlphaFoldDB" id="A0A8T0E1C6"/>
<evidence type="ECO:0000313" key="11">
    <source>
        <dbReference type="EMBL" id="KAF8764049.1"/>
    </source>
</evidence>
<dbReference type="SMART" id="SM00406">
    <property type="entry name" value="IGv"/>
    <property type="match status" value="2"/>
</dbReference>
<protein>
    <submittedName>
        <fullName evidence="11">Lachesin like protein</fullName>
    </submittedName>
</protein>
<keyword evidence="4" id="KW-0677">Repeat</keyword>
<comment type="subcellular location">
    <subcellularLocation>
        <location evidence="1">Cell membrane</location>
    </subcellularLocation>
</comment>
<dbReference type="PROSITE" id="PS50835">
    <property type="entry name" value="IG_LIKE"/>
    <property type="match status" value="3"/>
</dbReference>
<evidence type="ECO:0000256" key="5">
    <source>
        <dbReference type="ARBA" id="ARBA00023136"/>
    </source>
</evidence>
<sequence>MARCFNRQTFDTPGLLMSISRLASFEKARKQLRRRRTDIITRAAASDTNAWQPRRARSRRLYSNKYNLVEAEPEFAEPIQNVTVATGRDAQLSCTVENLGTYRAAWIKVETKAILTIHHHIITRNYRISLSHSDNRNFILQIRNVQAADKGGYMCQINTVPMKSQVGYLDVLVPPDILDQGSSSDVVVREGANVTLTCKAGGYPTPNITWRREDNEPIPLGAWQGQKVTDPNAVTYEGEVLSITRVSRLHTGAYLCIAANGVPPSVSRRIILHVHFPPVLWIPNQLVGAVAGRDVNLDCHTEAYPASINYWGKRANEMIITNDKMQVVTKERTYKTHIRLTIKNLQPADFGVYKCFSKNSLGSTEGSVRLYDRTKEHINTVEDEKGTSEKDSPQLRKEIDEETNSGHPGNHFMWILLFLSLAMFGITT</sequence>
<organism evidence="11 12">
    <name type="scientific">Argiope bruennichi</name>
    <name type="common">Wasp spider</name>
    <name type="synonym">Aranea bruennichi</name>
    <dbReference type="NCBI Taxonomy" id="94029"/>
    <lineage>
        <taxon>Eukaryota</taxon>
        <taxon>Metazoa</taxon>
        <taxon>Ecdysozoa</taxon>
        <taxon>Arthropoda</taxon>
        <taxon>Chelicerata</taxon>
        <taxon>Arachnida</taxon>
        <taxon>Araneae</taxon>
        <taxon>Araneomorphae</taxon>
        <taxon>Entelegynae</taxon>
        <taxon>Araneoidea</taxon>
        <taxon>Araneidae</taxon>
        <taxon>Argiope</taxon>
    </lineage>
</organism>
<dbReference type="InterPro" id="IPR013106">
    <property type="entry name" value="Ig_V-set"/>
</dbReference>
<proteinExistence type="predicted"/>
<dbReference type="GO" id="GO:0043005">
    <property type="term" value="C:neuron projection"/>
    <property type="evidence" value="ECO:0007669"/>
    <property type="project" value="TreeGrafter"/>
</dbReference>
<keyword evidence="6" id="KW-1015">Disulfide bond</keyword>
<evidence type="ECO:0000256" key="3">
    <source>
        <dbReference type="ARBA" id="ARBA00022729"/>
    </source>
</evidence>
<dbReference type="InterPro" id="IPR007110">
    <property type="entry name" value="Ig-like_dom"/>
</dbReference>
<dbReference type="InterPro" id="IPR013783">
    <property type="entry name" value="Ig-like_fold"/>
</dbReference>
<dbReference type="InterPro" id="IPR003598">
    <property type="entry name" value="Ig_sub2"/>
</dbReference>
<comment type="caution">
    <text evidence="11">The sequence shown here is derived from an EMBL/GenBank/DDBJ whole genome shotgun (WGS) entry which is preliminary data.</text>
</comment>
<keyword evidence="5" id="KW-0472">Membrane</keyword>
<keyword evidence="7" id="KW-0325">Glycoprotein</keyword>
<dbReference type="PANTHER" id="PTHR12231:SF253">
    <property type="entry name" value="DPR-INTERACTING PROTEIN ETA, ISOFORM B-RELATED"/>
    <property type="match status" value="1"/>
</dbReference>
<dbReference type="Proteomes" id="UP000807504">
    <property type="component" value="Unassembled WGS sequence"/>
</dbReference>
<reference evidence="11" key="1">
    <citation type="journal article" date="2020" name="bioRxiv">
        <title>Chromosome-level reference genome of the European wasp spider Argiope bruennichi: a resource for studies on range expansion and evolutionary adaptation.</title>
        <authorList>
            <person name="Sheffer M.M."/>
            <person name="Hoppe A."/>
            <person name="Krehenwinkel H."/>
            <person name="Uhl G."/>
            <person name="Kuss A.W."/>
            <person name="Jensen L."/>
            <person name="Jensen C."/>
            <person name="Gillespie R.G."/>
            <person name="Hoff K.J."/>
            <person name="Prost S."/>
        </authorList>
    </citation>
    <scope>NUCLEOTIDE SEQUENCE</scope>
</reference>
<evidence type="ECO:0000256" key="8">
    <source>
        <dbReference type="ARBA" id="ARBA00023319"/>
    </source>
</evidence>
<evidence type="ECO:0000256" key="4">
    <source>
        <dbReference type="ARBA" id="ARBA00022737"/>
    </source>
</evidence>
<evidence type="ECO:0000259" key="10">
    <source>
        <dbReference type="PROSITE" id="PS50835"/>
    </source>
</evidence>
<evidence type="ECO:0000256" key="9">
    <source>
        <dbReference type="SAM" id="MobiDB-lite"/>
    </source>
</evidence>
<feature type="domain" description="Ig-like" evidence="10">
    <location>
        <begin position="277"/>
        <end position="371"/>
    </location>
</feature>
<dbReference type="InterPro" id="IPR003599">
    <property type="entry name" value="Ig_sub"/>
</dbReference>
<reference evidence="11" key="2">
    <citation type="submission" date="2020-06" db="EMBL/GenBank/DDBJ databases">
        <authorList>
            <person name="Sheffer M."/>
        </authorList>
    </citation>
    <scope>NUCLEOTIDE SEQUENCE</scope>
</reference>
<keyword evidence="8" id="KW-0393">Immunoglobulin domain</keyword>
<dbReference type="Pfam" id="PF07679">
    <property type="entry name" value="I-set"/>
    <property type="match status" value="1"/>
</dbReference>
<feature type="compositionally biased region" description="Basic and acidic residues" evidence="9">
    <location>
        <begin position="382"/>
        <end position="399"/>
    </location>
</feature>
<dbReference type="FunFam" id="2.60.40.10:FF:000376">
    <property type="entry name" value="CLUMA_CG000981, isoform A"/>
    <property type="match status" value="1"/>
</dbReference>
<dbReference type="SUPFAM" id="SSF48726">
    <property type="entry name" value="Immunoglobulin"/>
    <property type="match status" value="3"/>
</dbReference>
<dbReference type="InterPro" id="IPR036179">
    <property type="entry name" value="Ig-like_dom_sf"/>
</dbReference>
<evidence type="ECO:0000313" key="12">
    <source>
        <dbReference type="Proteomes" id="UP000807504"/>
    </source>
</evidence>
<keyword evidence="12" id="KW-1185">Reference proteome</keyword>
<dbReference type="PANTHER" id="PTHR12231">
    <property type="entry name" value="CTX-RELATED TYPE I TRANSMEMBRANE PROTEIN"/>
    <property type="match status" value="1"/>
</dbReference>
<dbReference type="FunFam" id="2.60.40.10:FF:000328">
    <property type="entry name" value="CLUMA_CG000981, isoform A"/>
    <property type="match status" value="1"/>
</dbReference>
<gene>
    <name evidence="11" type="ORF">HNY73_022170</name>
</gene>
<evidence type="ECO:0000256" key="1">
    <source>
        <dbReference type="ARBA" id="ARBA00004236"/>
    </source>
</evidence>
<feature type="domain" description="Ig-like" evidence="10">
    <location>
        <begin position="73"/>
        <end position="167"/>
    </location>
</feature>
<dbReference type="EMBL" id="JABXBU010002231">
    <property type="protein sequence ID" value="KAF8764049.1"/>
    <property type="molecule type" value="Genomic_DNA"/>
</dbReference>
<dbReference type="SMART" id="SM00409">
    <property type="entry name" value="IG"/>
    <property type="match status" value="3"/>
</dbReference>
<keyword evidence="3" id="KW-0732">Signal</keyword>
<feature type="domain" description="Ig-like" evidence="10">
    <location>
        <begin position="175"/>
        <end position="267"/>
    </location>
</feature>